<organism evidence="1 2">
    <name type="scientific">Neobacillus piezotolerans</name>
    <dbReference type="NCBI Taxonomy" id="2259171"/>
    <lineage>
        <taxon>Bacteria</taxon>
        <taxon>Bacillati</taxon>
        <taxon>Bacillota</taxon>
        <taxon>Bacilli</taxon>
        <taxon>Bacillales</taxon>
        <taxon>Bacillaceae</taxon>
        <taxon>Neobacillus</taxon>
    </lineage>
</organism>
<sequence length="86" mass="10021">MSKHRASLDTYIPEMQFRVQTSGIFGHVYPGNEVPCPNIRQLWTLIPWKRRSVSKHQASLDTYIPGMKFRVQTSGSAKKLVYCWHQ</sequence>
<dbReference type="AlphaFoldDB" id="A0A3D8GU83"/>
<evidence type="ECO:0000313" key="2">
    <source>
        <dbReference type="Proteomes" id="UP000257144"/>
    </source>
</evidence>
<name>A0A3D8GU83_9BACI</name>
<gene>
    <name evidence="1" type="ORF">DRW41_07125</name>
</gene>
<evidence type="ECO:0000313" key="1">
    <source>
        <dbReference type="EMBL" id="RDU37606.1"/>
    </source>
</evidence>
<reference evidence="1 2" key="1">
    <citation type="submission" date="2018-07" db="EMBL/GenBank/DDBJ databases">
        <title>Bacillus sp. YLB-04 draft genome sequence.</title>
        <authorList>
            <person name="Yu L."/>
            <person name="Tang X."/>
        </authorList>
    </citation>
    <scope>NUCLEOTIDE SEQUENCE [LARGE SCALE GENOMIC DNA]</scope>
    <source>
        <strain evidence="1 2">YLB-04</strain>
    </source>
</reference>
<comment type="caution">
    <text evidence="1">The sequence shown here is derived from an EMBL/GenBank/DDBJ whole genome shotgun (WGS) entry which is preliminary data.</text>
</comment>
<proteinExistence type="predicted"/>
<dbReference type="EMBL" id="QNQT01000002">
    <property type="protein sequence ID" value="RDU37606.1"/>
    <property type="molecule type" value="Genomic_DNA"/>
</dbReference>
<protein>
    <submittedName>
        <fullName evidence="1">Uncharacterized protein</fullName>
    </submittedName>
</protein>
<accession>A0A3D8GU83</accession>
<dbReference type="Proteomes" id="UP000257144">
    <property type="component" value="Unassembled WGS sequence"/>
</dbReference>
<keyword evidence="2" id="KW-1185">Reference proteome</keyword>